<feature type="transmembrane region" description="Helical" evidence="6">
    <location>
        <begin position="186"/>
        <end position="205"/>
    </location>
</feature>
<dbReference type="InterPro" id="IPR001123">
    <property type="entry name" value="LeuE-type"/>
</dbReference>
<organism evidence="7 8">
    <name type="scientific">Pseudomonas putida</name>
    <name type="common">Arthrobacter siderocapsulatus</name>
    <dbReference type="NCBI Taxonomy" id="303"/>
    <lineage>
        <taxon>Bacteria</taxon>
        <taxon>Pseudomonadati</taxon>
        <taxon>Pseudomonadota</taxon>
        <taxon>Gammaproteobacteria</taxon>
        <taxon>Pseudomonadales</taxon>
        <taxon>Pseudomonadaceae</taxon>
        <taxon>Pseudomonas</taxon>
    </lineage>
</organism>
<evidence type="ECO:0000256" key="3">
    <source>
        <dbReference type="ARBA" id="ARBA00022692"/>
    </source>
</evidence>
<feature type="transmembrane region" description="Helical" evidence="6">
    <location>
        <begin position="47"/>
        <end position="64"/>
    </location>
</feature>
<dbReference type="GO" id="GO:0015171">
    <property type="term" value="F:amino acid transmembrane transporter activity"/>
    <property type="evidence" value="ECO:0007669"/>
    <property type="project" value="TreeGrafter"/>
</dbReference>
<sequence length="207" mass="22477">MDLSSLLLFIPACFALNMAPGPNNLLSLHNASRFGLRTACLAGGGRLLAFAGMIALAAMGLAVVLHTSEYLFLAIKVVGAAYLFYIAWQLWRAPVGAATHVDEQPRSGWRLARQEFWVAAGNPKAILIFTAFLPQFVAVNSSTPVSQQFLWLGVLFLLLEWAAIAIYAGLGAYLQRWFEQPGPRRLFNRVSASLLGCAGLGLLAARR</sequence>
<dbReference type="AlphaFoldDB" id="A0A4D6XHA6"/>
<feature type="transmembrane region" description="Helical" evidence="6">
    <location>
        <begin position="116"/>
        <end position="137"/>
    </location>
</feature>
<dbReference type="Pfam" id="PF01810">
    <property type="entry name" value="LysE"/>
    <property type="match status" value="1"/>
</dbReference>
<dbReference type="RefSeq" id="WP_136914464.1">
    <property type="nucleotide sequence ID" value="NZ_CP039371.1"/>
</dbReference>
<gene>
    <name evidence="7" type="ORF">E6B08_13450</name>
</gene>
<evidence type="ECO:0000313" key="7">
    <source>
        <dbReference type="EMBL" id="QCI12305.1"/>
    </source>
</evidence>
<keyword evidence="5 6" id="KW-0472">Membrane</keyword>
<comment type="subcellular location">
    <subcellularLocation>
        <location evidence="1">Cell membrane</location>
        <topology evidence="1">Multi-pass membrane protein</topology>
    </subcellularLocation>
</comment>
<dbReference type="GO" id="GO:0005886">
    <property type="term" value="C:plasma membrane"/>
    <property type="evidence" value="ECO:0007669"/>
    <property type="project" value="UniProtKB-SubCell"/>
</dbReference>
<keyword evidence="4 6" id="KW-1133">Transmembrane helix</keyword>
<dbReference type="OrthoDB" id="9804822at2"/>
<protein>
    <submittedName>
        <fullName evidence="7">LysE family translocator</fullName>
    </submittedName>
</protein>
<proteinExistence type="predicted"/>
<feature type="transmembrane region" description="Helical" evidence="6">
    <location>
        <begin position="70"/>
        <end position="88"/>
    </location>
</feature>
<name>A0A4D6XHA6_PSEPU</name>
<evidence type="ECO:0000256" key="5">
    <source>
        <dbReference type="ARBA" id="ARBA00023136"/>
    </source>
</evidence>
<dbReference type="PANTHER" id="PTHR30086">
    <property type="entry name" value="ARGININE EXPORTER PROTEIN ARGO"/>
    <property type="match status" value="1"/>
</dbReference>
<evidence type="ECO:0000256" key="1">
    <source>
        <dbReference type="ARBA" id="ARBA00004651"/>
    </source>
</evidence>
<evidence type="ECO:0000313" key="8">
    <source>
        <dbReference type="Proteomes" id="UP000298551"/>
    </source>
</evidence>
<keyword evidence="2" id="KW-1003">Cell membrane</keyword>
<keyword evidence="3 6" id="KW-0812">Transmembrane</keyword>
<feature type="transmembrane region" description="Helical" evidence="6">
    <location>
        <begin position="149"/>
        <end position="174"/>
    </location>
</feature>
<dbReference type="PANTHER" id="PTHR30086:SF20">
    <property type="entry name" value="ARGININE EXPORTER PROTEIN ARGO-RELATED"/>
    <property type="match status" value="1"/>
</dbReference>
<dbReference type="PIRSF" id="PIRSF006324">
    <property type="entry name" value="LeuE"/>
    <property type="match status" value="1"/>
</dbReference>
<evidence type="ECO:0000256" key="4">
    <source>
        <dbReference type="ARBA" id="ARBA00022989"/>
    </source>
</evidence>
<accession>A0A4D6XHA6</accession>
<evidence type="ECO:0000256" key="2">
    <source>
        <dbReference type="ARBA" id="ARBA00022475"/>
    </source>
</evidence>
<dbReference type="EMBL" id="CP039371">
    <property type="protein sequence ID" value="QCI12305.1"/>
    <property type="molecule type" value="Genomic_DNA"/>
</dbReference>
<evidence type="ECO:0000256" key="6">
    <source>
        <dbReference type="SAM" id="Phobius"/>
    </source>
</evidence>
<dbReference type="Proteomes" id="UP000298551">
    <property type="component" value="Chromosome"/>
</dbReference>
<reference evidence="8" key="1">
    <citation type="submission" date="2019-04" db="EMBL/GenBank/DDBJ databases">
        <title>Genome sequence of Pseudomonas putida 1290, an auxin catabolizing strain.</title>
        <authorList>
            <person name="Laird T.S."/>
            <person name="Leveau J.H.J."/>
        </authorList>
    </citation>
    <scope>NUCLEOTIDE SEQUENCE [LARGE SCALE GENOMIC DNA]</scope>
    <source>
        <strain evidence="8">1290</strain>
    </source>
</reference>